<comment type="similarity">
    <text evidence="1">Belongs to the aldo/keto reductase family.</text>
</comment>
<evidence type="ECO:0000256" key="6">
    <source>
        <dbReference type="PIRSR" id="PIRSR000097-3"/>
    </source>
</evidence>
<dbReference type="KEGG" id="ker:91100255"/>
<dbReference type="EMBL" id="CP144089">
    <property type="protein sequence ID" value="WWD03399.1"/>
    <property type="molecule type" value="Genomic_DNA"/>
</dbReference>
<proteinExistence type="inferred from homology"/>
<dbReference type="PRINTS" id="PR00069">
    <property type="entry name" value="ALDKETRDTASE"/>
</dbReference>
<reference evidence="8 9" key="1">
    <citation type="submission" date="2024-01" db="EMBL/GenBank/DDBJ databases">
        <title>Comparative genomics of Cryptococcus and Kwoniella reveals pathogenesis evolution and contrasting modes of karyotype evolution via chromosome fusion or intercentromeric recombination.</title>
        <authorList>
            <person name="Coelho M.A."/>
            <person name="David-Palma M."/>
            <person name="Shea T."/>
            <person name="Bowers K."/>
            <person name="McGinley-Smith S."/>
            <person name="Mohammad A.W."/>
            <person name="Gnirke A."/>
            <person name="Yurkov A.M."/>
            <person name="Nowrousian M."/>
            <person name="Sun S."/>
            <person name="Cuomo C.A."/>
            <person name="Heitman J."/>
        </authorList>
    </citation>
    <scope>NUCLEOTIDE SEQUENCE [LARGE SCALE GENOMIC DNA]</scope>
    <source>
        <strain evidence="8 9">PYCC6329</strain>
    </source>
</reference>
<dbReference type="InterPro" id="IPR018170">
    <property type="entry name" value="Aldo/ket_reductase_CS"/>
</dbReference>
<dbReference type="GO" id="GO:0016616">
    <property type="term" value="F:oxidoreductase activity, acting on the CH-OH group of donors, NAD or NADP as acceptor"/>
    <property type="evidence" value="ECO:0007669"/>
    <property type="project" value="UniProtKB-ARBA"/>
</dbReference>
<feature type="active site" description="Proton donor" evidence="4">
    <location>
        <position position="49"/>
    </location>
</feature>
<dbReference type="Pfam" id="PF00248">
    <property type="entry name" value="Aldo_ket_red"/>
    <property type="match status" value="1"/>
</dbReference>
<dbReference type="FunFam" id="3.20.20.100:FF:000002">
    <property type="entry name" value="2,5-diketo-D-gluconic acid reductase A"/>
    <property type="match status" value="1"/>
</dbReference>
<dbReference type="Proteomes" id="UP001358614">
    <property type="component" value="Chromosome 1"/>
</dbReference>
<dbReference type="InterPro" id="IPR036812">
    <property type="entry name" value="NAD(P)_OxRdtase_dom_sf"/>
</dbReference>
<dbReference type="SUPFAM" id="SSF51430">
    <property type="entry name" value="NAD(P)-linked oxidoreductase"/>
    <property type="match status" value="1"/>
</dbReference>
<keyword evidence="3" id="KW-0560">Oxidoreductase</keyword>
<accession>A0AAX4KB71</accession>
<feature type="site" description="Lowers pKa of active site Tyr" evidence="6">
    <location>
        <position position="74"/>
    </location>
</feature>
<keyword evidence="2" id="KW-0521">NADP</keyword>
<dbReference type="PANTHER" id="PTHR43827">
    <property type="entry name" value="2,5-DIKETO-D-GLUCONIC ACID REDUCTASE"/>
    <property type="match status" value="1"/>
</dbReference>
<dbReference type="PROSITE" id="PS00062">
    <property type="entry name" value="ALDOKETO_REDUCTASE_2"/>
    <property type="match status" value="1"/>
</dbReference>
<dbReference type="InterPro" id="IPR020471">
    <property type="entry name" value="AKR"/>
</dbReference>
<feature type="domain" description="NADP-dependent oxidoreductase" evidence="7">
    <location>
        <begin position="28"/>
        <end position="261"/>
    </location>
</feature>
<name>A0AAX4KB71_9TREE</name>
<evidence type="ECO:0000256" key="4">
    <source>
        <dbReference type="PIRSR" id="PIRSR000097-1"/>
    </source>
</evidence>
<dbReference type="AlphaFoldDB" id="A0AAX4KB71"/>
<protein>
    <recommendedName>
        <fullName evidence="7">NADP-dependent oxidoreductase domain-containing protein</fullName>
    </recommendedName>
</protein>
<sequence>MPWQDIKLNDGREIPGISFGSSRHSGDTVSTVDEAIHAGFDSIDTAQIYRSETAVGQAIKQSGLSRNEIWITTKWSGLKTAKESIQDSLQALGVDYVDLYLIHFPAVTKGDIPGSWKHLEEFKKLGHAKSIGVSNFEISHLKELLSHAHIKPSVNQIPFHPDILAKQEALVQFLKDHNIAIEGYSPLAPLWNDDKKSPVLKVVKDIAGKRNVPEERVLLAWSRSKGVIPVTASSTKSRIESFIAAGDLDLTEEEVEAIDKAGYKSARNAEIRRKVVNGIKWVTAAGLVTYLAINRLST</sequence>
<dbReference type="GO" id="GO:0016652">
    <property type="term" value="F:oxidoreductase activity, acting on NAD(P)H as acceptor"/>
    <property type="evidence" value="ECO:0007669"/>
    <property type="project" value="InterPro"/>
</dbReference>
<dbReference type="Gene3D" id="3.20.20.100">
    <property type="entry name" value="NADP-dependent oxidoreductase domain"/>
    <property type="match status" value="1"/>
</dbReference>
<evidence type="ECO:0000313" key="9">
    <source>
        <dbReference type="Proteomes" id="UP001358614"/>
    </source>
</evidence>
<dbReference type="PIRSF" id="PIRSF000097">
    <property type="entry name" value="AKR"/>
    <property type="match status" value="1"/>
</dbReference>
<evidence type="ECO:0000256" key="2">
    <source>
        <dbReference type="ARBA" id="ARBA00022857"/>
    </source>
</evidence>
<feature type="binding site" evidence="5">
    <location>
        <position position="103"/>
    </location>
    <ligand>
        <name>substrate</name>
    </ligand>
</feature>
<evidence type="ECO:0000313" key="8">
    <source>
        <dbReference type="EMBL" id="WWD03399.1"/>
    </source>
</evidence>
<evidence type="ECO:0000256" key="1">
    <source>
        <dbReference type="ARBA" id="ARBA00007905"/>
    </source>
</evidence>
<evidence type="ECO:0000259" key="7">
    <source>
        <dbReference type="Pfam" id="PF00248"/>
    </source>
</evidence>
<dbReference type="InterPro" id="IPR023210">
    <property type="entry name" value="NADP_OxRdtase_dom"/>
</dbReference>
<evidence type="ECO:0000256" key="3">
    <source>
        <dbReference type="ARBA" id="ARBA00023002"/>
    </source>
</evidence>
<dbReference type="CDD" id="cd19120">
    <property type="entry name" value="AKR_AKR3C2-3"/>
    <property type="match status" value="1"/>
</dbReference>
<dbReference type="GeneID" id="91100255"/>
<dbReference type="InterPro" id="IPR044494">
    <property type="entry name" value="AKR3C2/3"/>
</dbReference>
<keyword evidence="9" id="KW-1185">Reference proteome</keyword>
<dbReference type="RefSeq" id="XP_066081366.1">
    <property type="nucleotide sequence ID" value="XM_066225269.1"/>
</dbReference>
<gene>
    <name evidence="8" type="ORF">V865_001451</name>
</gene>
<dbReference type="PANTHER" id="PTHR43827:SF3">
    <property type="entry name" value="NADP-DEPENDENT OXIDOREDUCTASE DOMAIN-CONTAINING PROTEIN"/>
    <property type="match status" value="1"/>
</dbReference>
<evidence type="ECO:0000256" key="5">
    <source>
        <dbReference type="PIRSR" id="PIRSR000097-2"/>
    </source>
</evidence>
<organism evidence="8 9">
    <name type="scientific">Kwoniella europaea PYCC6329</name>
    <dbReference type="NCBI Taxonomy" id="1423913"/>
    <lineage>
        <taxon>Eukaryota</taxon>
        <taxon>Fungi</taxon>
        <taxon>Dikarya</taxon>
        <taxon>Basidiomycota</taxon>
        <taxon>Agaricomycotina</taxon>
        <taxon>Tremellomycetes</taxon>
        <taxon>Tremellales</taxon>
        <taxon>Cryptococcaceae</taxon>
        <taxon>Kwoniella</taxon>
    </lineage>
</organism>